<reference evidence="2" key="1">
    <citation type="submission" date="2021-01" db="EMBL/GenBank/DDBJ databases">
        <title>Phytophthora aleatoria, a newly-described species from Pinus radiata is distinct from Phytophthora cactorum isolates based on comparative genomics.</title>
        <authorList>
            <person name="Mcdougal R."/>
            <person name="Panda P."/>
            <person name="Williams N."/>
            <person name="Studholme D.J."/>
        </authorList>
    </citation>
    <scope>NUCLEOTIDE SEQUENCE</scope>
    <source>
        <strain evidence="2">NZFS 3830</strain>
    </source>
</reference>
<organism evidence="2 3">
    <name type="scientific">Phytophthora cactorum</name>
    <dbReference type="NCBI Taxonomy" id="29920"/>
    <lineage>
        <taxon>Eukaryota</taxon>
        <taxon>Sar</taxon>
        <taxon>Stramenopiles</taxon>
        <taxon>Oomycota</taxon>
        <taxon>Peronosporomycetes</taxon>
        <taxon>Peronosporales</taxon>
        <taxon>Peronosporaceae</taxon>
        <taxon>Phytophthora</taxon>
    </lineage>
</organism>
<dbReference type="AlphaFoldDB" id="A0A8T1U1J7"/>
<proteinExistence type="predicted"/>
<evidence type="ECO:0000256" key="1">
    <source>
        <dbReference type="SAM" id="Phobius"/>
    </source>
</evidence>
<dbReference type="OrthoDB" id="99962at2759"/>
<keyword evidence="1" id="KW-0812">Transmembrane</keyword>
<dbReference type="Proteomes" id="UP000688947">
    <property type="component" value="Unassembled WGS sequence"/>
</dbReference>
<feature type="transmembrane region" description="Helical" evidence="1">
    <location>
        <begin position="15"/>
        <end position="36"/>
    </location>
</feature>
<gene>
    <name evidence="2" type="ORF">JG687_00012587</name>
</gene>
<feature type="transmembrane region" description="Helical" evidence="1">
    <location>
        <begin position="56"/>
        <end position="75"/>
    </location>
</feature>
<keyword evidence="1" id="KW-0472">Membrane</keyword>
<comment type="caution">
    <text evidence="2">The sequence shown here is derived from an EMBL/GenBank/DDBJ whole genome shotgun (WGS) entry which is preliminary data.</text>
</comment>
<evidence type="ECO:0000313" key="2">
    <source>
        <dbReference type="EMBL" id="KAG6953097.1"/>
    </source>
</evidence>
<keyword evidence="1" id="KW-1133">Transmembrane helix</keyword>
<protein>
    <submittedName>
        <fullName evidence="2">Uncharacterized protein</fullName>
    </submittedName>
</protein>
<evidence type="ECO:0000313" key="3">
    <source>
        <dbReference type="Proteomes" id="UP000688947"/>
    </source>
</evidence>
<name>A0A8T1U1J7_9STRA</name>
<sequence length="96" mass="10872">MAIEWMKKIRETPGANVMAINVIKMWMCQLVLGPIYPTYYYIFTTMAERAQNLSQIIMNKLAFIIAFAMLVAVAVRGMRLEAPRANNVVTPAKCCL</sequence>
<accession>A0A8T1U1J7</accession>
<dbReference type="EMBL" id="JAENGZ010000858">
    <property type="protein sequence ID" value="KAG6953097.1"/>
    <property type="molecule type" value="Genomic_DNA"/>
</dbReference>